<feature type="compositionally biased region" description="Pro residues" evidence="1">
    <location>
        <begin position="268"/>
        <end position="278"/>
    </location>
</feature>
<feature type="region of interest" description="Disordered" evidence="1">
    <location>
        <begin position="230"/>
        <end position="476"/>
    </location>
</feature>
<dbReference type="EMBL" id="JAVDQG010000003">
    <property type="protein sequence ID" value="MDR6225856.1"/>
    <property type="molecule type" value="Genomic_DNA"/>
</dbReference>
<sequence>MSFFTVGERYRDQYQIETVEPFFQGEWATATVGGEKVYLQHTQLQKPAPPRAIQQYLSLKNHPLILPYTQVFSEERSLVFIRPYVAYRERLNETVARGGVDEDTILEWVRTLFPVEDVLKEKPLRMYTLLHPSNIGMTEEGQLQILFCGVDGRTLPDPVIDWGNLLYMLFTGHMLDEPIKKLPPETNFPKPLGRFIQRSFNRPSRYVSSQLETYLKRRDSKGVLDHLLRRSGVKKEASSAPPMQVEPSSSEAVKKQDQTQSESQADIPPVPSYHPDPPSHSSSVLQQRLEQARKAKLEAEQRERERLKRQEESGETKEQAQEEAEHQARLKAEQIVRKRLEREAAKRAEAERRTQEEAERQARLERERLERKAAEQAEAERRAQEEAERQARLEAEQMEREHLERKAAEQAEAERRTQEEAERQARLEAEQMEREHLERKAEEQAEAERRAQEEAERQARLEAEQMEREHLERKAA</sequence>
<evidence type="ECO:0000313" key="3">
    <source>
        <dbReference type="Proteomes" id="UP001185012"/>
    </source>
</evidence>
<gene>
    <name evidence="2" type="ORF">JOE21_001854</name>
</gene>
<accession>A0ABU1IM48</accession>
<organism evidence="2 3">
    <name type="scientific">Desmospora profundinema</name>
    <dbReference type="NCBI Taxonomy" id="1571184"/>
    <lineage>
        <taxon>Bacteria</taxon>
        <taxon>Bacillati</taxon>
        <taxon>Bacillota</taxon>
        <taxon>Bacilli</taxon>
        <taxon>Bacillales</taxon>
        <taxon>Thermoactinomycetaceae</taxon>
        <taxon>Desmospora</taxon>
    </lineage>
</organism>
<protein>
    <submittedName>
        <fullName evidence="2">Uncharacterized protein</fullName>
    </submittedName>
</protein>
<feature type="non-terminal residue" evidence="2">
    <location>
        <position position="476"/>
    </location>
</feature>
<keyword evidence="3" id="KW-1185">Reference proteome</keyword>
<comment type="caution">
    <text evidence="2">The sequence shown here is derived from an EMBL/GenBank/DDBJ whole genome shotgun (WGS) entry which is preliminary data.</text>
</comment>
<dbReference type="Proteomes" id="UP001185012">
    <property type="component" value="Unassembled WGS sequence"/>
</dbReference>
<name>A0ABU1IM48_9BACL</name>
<feature type="compositionally biased region" description="Basic and acidic residues" evidence="1">
    <location>
        <begin position="290"/>
        <end position="476"/>
    </location>
</feature>
<proteinExistence type="predicted"/>
<evidence type="ECO:0000313" key="2">
    <source>
        <dbReference type="EMBL" id="MDR6225856.1"/>
    </source>
</evidence>
<evidence type="ECO:0000256" key="1">
    <source>
        <dbReference type="SAM" id="MobiDB-lite"/>
    </source>
</evidence>
<reference evidence="2 3" key="1">
    <citation type="submission" date="2023-07" db="EMBL/GenBank/DDBJ databases">
        <title>Genomic Encyclopedia of Type Strains, Phase IV (KMG-IV): sequencing the most valuable type-strain genomes for metagenomic binning, comparative biology and taxonomic classification.</title>
        <authorList>
            <person name="Goeker M."/>
        </authorList>
    </citation>
    <scope>NUCLEOTIDE SEQUENCE [LARGE SCALE GENOMIC DNA]</scope>
    <source>
        <strain evidence="2 3">DSM 45903</strain>
    </source>
</reference>